<reference evidence="2" key="1">
    <citation type="journal article" date="2019" name="Int. J. Syst. Evol. Microbiol.">
        <title>The Global Catalogue of Microorganisms (GCM) 10K type strain sequencing project: providing services to taxonomists for standard genome sequencing and annotation.</title>
        <authorList>
            <consortium name="The Broad Institute Genomics Platform"/>
            <consortium name="The Broad Institute Genome Sequencing Center for Infectious Disease"/>
            <person name="Wu L."/>
            <person name="Ma J."/>
        </authorList>
    </citation>
    <scope>NUCLEOTIDE SEQUENCE [LARGE SCALE GENOMIC DNA]</scope>
    <source>
        <strain evidence="2">DT28</strain>
    </source>
</reference>
<gene>
    <name evidence="1" type="ORF">ACFO3I_07440</name>
</gene>
<name>A0ABV9JKT3_9GAMM</name>
<dbReference type="EMBL" id="JBHSGB010000006">
    <property type="protein sequence ID" value="MFC4654842.1"/>
    <property type="molecule type" value="Genomic_DNA"/>
</dbReference>
<dbReference type="RefSeq" id="WP_377332975.1">
    <property type="nucleotide sequence ID" value="NZ_JBHSGB010000006.1"/>
</dbReference>
<accession>A0ABV9JKT3</accession>
<comment type="caution">
    <text evidence="1">The sequence shown here is derived from an EMBL/GenBank/DDBJ whole genome shotgun (WGS) entry which is preliminary data.</text>
</comment>
<evidence type="ECO:0000313" key="2">
    <source>
        <dbReference type="Proteomes" id="UP001595962"/>
    </source>
</evidence>
<protein>
    <submittedName>
        <fullName evidence="1">Uncharacterized protein</fullName>
    </submittedName>
</protein>
<dbReference type="PROSITE" id="PS51257">
    <property type="entry name" value="PROKAR_LIPOPROTEIN"/>
    <property type="match status" value="1"/>
</dbReference>
<evidence type="ECO:0000313" key="1">
    <source>
        <dbReference type="EMBL" id="MFC4654842.1"/>
    </source>
</evidence>
<dbReference type="Proteomes" id="UP001595962">
    <property type="component" value="Unassembled WGS sequence"/>
</dbReference>
<sequence length="339" mass="36678">MKYGYVLMFALALAGCGGGSGDGTEDVPAPLSVAYTGVWGIDGLAVVMVSQSSISTYVFDDSKGCYEADFFNVVASTANSVTSKDVTTGEQSTTSFSLAGAALKLKEGKDELELPALQSFWPTPGCANPQNLSTVKAELELAYLPPSVTINRTASQLNQIEYDYAISFDLNKNGKTDEGDINFQILHFKNTRFFPDNYSLPLVDLGAQIWTHYPENGTGRLLSTSSTSPTMALGLQQQGNTLTFVAQVPQHAALMRLSEDTPVRAQAFIRYSQPETAVLPGYADGPWKWSDAEHVDVLPESGTLIPNTFVDQRMTDPAGDLLKGQAQWADIKSLKLTYN</sequence>
<proteinExistence type="predicted"/>
<keyword evidence="2" id="KW-1185">Reference proteome</keyword>
<organism evidence="1 2">
    <name type="scientific">Rheinheimera marina</name>
    <dbReference type="NCBI Taxonomy" id="1774958"/>
    <lineage>
        <taxon>Bacteria</taxon>
        <taxon>Pseudomonadati</taxon>
        <taxon>Pseudomonadota</taxon>
        <taxon>Gammaproteobacteria</taxon>
        <taxon>Chromatiales</taxon>
        <taxon>Chromatiaceae</taxon>
        <taxon>Rheinheimera</taxon>
    </lineage>
</organism>